<dbReference type="Pfam" id="PF01425">
    <property type="entry name" value="Amidase"/>
    <property type="match status" value="1"/>
</dbReference>
<dbReference type="InterPro" id="IPR020556">
    <property type="entry name" value="Amidase_CS"/>
</dbReference>
<dbReference type="PANTHER" id="PTHR11895">
    <property type="entry name" value="TRANSAMIDASE"/>
    <property type="match status" value="1"/>
</dbReference>
<dbReference type="EMBL" id="CP059851">
    <property type="protein sequence ID" value="QMW23727.1"/>
    <property type="molecule type" value="Genomic_DNA"/>
</dbReference>
<dbReference type="RefSeq" id="WP_182297550.1">
    <property type="nucleotide sequence ID" value="NZ_CP059851.1"/>
</dbReference>
<feature type="domain" description="Amidase" evidence="2">
    <location>
        <begin position="28"/>
        <end position="462"/>
    </location>
</feature>
<reference evidence="3 4" key="1">
    <citation type="submission" date="2020-07" db="EMBL/GenBank/DDBJ databases">
        <title>Complete genome sequence for Sandaracinobacter sp. M6.</title>
        <authorList>
            <person name="Tang Y."/>
            <person name="Liu Q."/>
            <person name="Guo Z."/>
            <person name="Lei P."/>
            <person name="Huang B."/>
        </authorList>
    </citation>
    <scope>NUCLEOTIDE SEQUENCE [LARGE SCALE GENOMIC DNA]</scope>
    <source>
        <strain evidence="3 4">M6</strain>
    </source>
</reference>
<dbReference type="InterPro" id="IPR023631">
    <property type="entry name" value="Amidase_dom"/>
</dbReference>
<dbReference type="SUPFAM" id="SSF75304">
    <property type="entry name" value="Amidase signature (AS) enzymes"/>
    <property type="match status" value="1"/>
</dbReference>
<dbReference type="Gene3D" id="3.90.1300.10">
    <property type="entry name" value="Amidase signature (AS) domain"/>
    <property type="match status" value="1"/>
</dbReference>
<evidence type="ECO:0000256" key="1">
    <source>
        <dbReference type="ARBA" id="ARBA00009199"/>
    </source>
</evidence>
<dbReference type="AlphaFoldDB" id="A0A7G5IK35"/>
<evidence type="ECO:0000259" key="2">
    <source>
        <dbReference type="Pfam" id="PF01425"/>
    </source>
</evidence>
<accession>A0A7G5IK35</accession>
<dbReference type="InterPro" id="IPR000120">
    <property type="entry name" value="Amidase"/>
</dbReference>
<keyword evidence="4" id="KW-1185">Reference proteome</keyword>
<gene>
    <name evidence="3" type="ORF">H3309_04370</name>
</gene>
<evidence type="ECO:0000313" key="4">
    <source>
        <dbReference type="Proteomes" id="UP000515292"/>
    </source>
</evidence>
<dbReference type="Proteomes" id="UP000515292">
    <property type="component" value="Chromosome"/>
</dbReference>
<name>A0A7G5IK35_9SPHN</name>
<evidence type="ECO:0000313" key="3">
    <source>
        <dbReference type="EMBL" id="QMW23727.1"/>
    </source>
</evidence>
<protein>
    <submittedName>
        <fullName evidence="3">Amidase</fullName>
    </submittedName>
</protein>
<dbReference type="KEGG" id="sand:H3309_04370"/>
<dbReference type="GO" id="GO:0003824">
    <property type="term" value="F:catalytic activity"/>
    <property type="evidence" value="ECO:0007669"/>
    <property type="project" value="InterPro"/>
</dbReference>
<proteinExistence type="inferred from homology"/>
<comment type="similarity">
    <text evidence="1">Belongs to the amidase family.</text>
</comment>
<dbReference type="PANTHER" id="PTHR11895:SF7">
    <property type="entry name" value="GLUTAMYL-TRNA(GLN) AMIDOTRANSFERASE SUBUNIT A, MITOCHONDRIAL"/>
    <property type="match status" value="1"/>
</dbReference>
<dbReference type="PROSITE" id="PS00571">
    <property type="entry name" value="AMIDASES"/>
    <property type="match status" value="1"/>
</dbReference>
<organism evidence="3 4">
    <name type="scientific">Sandaracinobacteroides saxicola</name>
    <dbReference type="NCBI Taxonomy" id="2759707"/>
    <lineage>
        <taxon>Bacteria</taxon>
        <taxon>Pseudomonadati</taxon>
        <taxon>Pseudomonadota</taxon>
        <taxon>Alphaproteobacteria</taxon>
        <taxon>Sphingomonadales</taxon>
        <taxon>Sphingosinicellaceae</taxon>
        <taxon>Sandaracinobacteroides</taxon>
    </lineage>
</organism>
<sequence length="480" mass="48916">MSADAMLASDDAVGLAARVAAREVSAGELLEAAIARGEAMDPVFNFLAQRCHERARAAAAAFDAVPQGQRPGGPLAGVPFLVKDLGVDIAGVPTWAGSRFMAQVPARNSTFMDLADAAGLMTFGKTTTPELGLTVTTESVATGITRNPWNPGRVAGGSSGGAAVAVAVGVVPLAQASDGGGSVRVPASCCSLPGLKVSRGLIPTGPAHVTAWNGLSGIGPIARSVRDLAAFLDVFAGAEPGSRVQPPRPAAGFAAALRTPLRRLRVAVMRQSGFGVANHADVDQVFEAAVARLSALGHGLAEDRPAIDMPALMAANITNIAACTAADIDARAAALGRSFRADELEPAVANWHRMGHARSAPALQAALGVIEAAGAAMDDFFGRHDILLTPTLACPPVEIGKLSLSNPDVDEFTATYTAFCPFAGLANLTGTPAITLPLGMSADGLPIGVMAQARFGDDALLLQLAAELEATGAFTARWRG</sequence>
<dbReference type="InterPro" id="IPR036928">
    <property type="entry name" value="AS_sf"/>
</dbReference>